<comment type="caution">
    <text evidence="1">The sequence shown here is derived from an EMBL/GenBank/DDBJ whole genome shotgun (WGS) entry which is preliminary data.</text>
</comment>
<feature type="non-terminal residue" evidence="1">
    <location>
        <position position="1"/>
    </location>
</feature>
<proteinExistence type="predicted"/>
<reference evidence="1" key="1">
    <citation type="journal article" date="2014" name="Front. Microbiol.">
        <title>High frequency of phylogenetically diverse reductive dehalogenase-homologous genes in deep subseafloor sedimentary metagenomes.</title>
        <authorList>
            <person name="Kawai M."/>
            <person name="Futagami T."/>
            <person name="Toyoda A."/>
            <person name="Takaki Y."/>
            <person name="Nishi S."/>
            <person name="Hori S."/>
            <person name="Arai W."/>
            <person name="Tsubouchi T."/>
            <person name="Morono Y."/>
            <person name="Uchiyama I."/>
            <person name="Ito T."/>
            <person name="Fujiyama A."/>
            <person name="Inagaki F."/>
            <person name="Takami H."/>
        </authorList>
    </citation>
    <scope>NUCLEOTIDE SEQUENCE</scope>
    <source>
        <strain evidence="1">Expedition CK06-06</strain>
    </source>
</reference>
<dbReference type="InterPro" id="IPR026349">
    <property type="entry name" value="CHP04255"/>
</dbReference>
<protein>
    <recommendedName>
        <fullName evidence="2">TIGR04255 family protein</fullName>
    </recommendedName>
</protein>
<sequence>TQWDLAIPGLLYKKIKDDFPNRKQRIIQDVELKIGKQKIEPMVNPREQIIFQNKDKKILIQVGNRLLAVNCLKPYPTWNIFQPLIISSLKKLSEVVKLTRIQRIGLRYINRIEIAESQMKLEKYFKFKPDLGDQLPHNLGSFMLGCVLPFHEINADCDMKITNAVPSEPNKHAFILDIDFYLKKHVNATIDDITKWIESAHDRVENIFEGCITDELRKTFMENA</sequence>
<evidence type="ECO:0000313" key="1">
    <source>
        <dbReference type="EMBL" id="GAI91244.1"/>
    </source>
</evidence>
<dbReference type="AlphaFoldDB" id="X1UFX5"/>
<gene>
    <name evidence="1" type="ORF">S12H4_38318</name>
</gene>
<organism evidence="1">
    <name type="scientific">marine sediment metagenome</name>
    <dbReference type="NCBI Taxonomy" id="412755"/>
    <lineage>
        <taxon>unclassified sequences</taxon>
        <taxon>metagenomes</taxon>
        <taxon>ecological metagenomes</taxon>
    </lineage>
</organism>
<accession>X1UFX5</accession>
<dbReference type="NCBIfam" id="TIGR04255">
    <property type="entry name" value="sporadTIGR04255"/>
    <property type="match status" value="1"/>
</dbReference>
<evidence type="ECO:0008006" key="2">
    <source>
        <dbReference type="Google" id="ProtNLM"/>
    </source>
</evidence>
<dbReference type="EMBL" id="BARW01023055">
    <property type="protein sequence ID" value="GAI91244.1"/>
    <property type="molecule type" value="Genomic_DNA"/>
</dbReference>
<name>X1UFX5_9ZZZZ</name>